<keyword evidence="4" id="KW-0347">Helicase</keyword>
<gene>
    <name evidence="8" type="primary">DDX23</name>
</gene>
<dbReference type="PROSITE" id="PS51194">
    <property type="entry name" value="HELICASE_CTER"/>
    <property type="match status" value="1"/>
</dbReference>
<keyword evidence="2" id="KW-0547">Nucleotide-binding</keyword>
<feature type="domain" description="Helicase C-terminal" evidence="7">
    <location>
        <begin position="239"/>
        <end position="413"/>
    </location>
</feature>
<evidence type="ECO:0000313" key="8">
    <source>
        <dbReference type="Ensembl" id="ENSOKIP00005022694.1"/>
    </source>
</evidence>
<evidence type="ECO:0000256" key="1">
    <source>
        <dbReference type="ARBA" id="ARBA00012552"/>
    </source>
</evidence>
<dbReference type="GO" id="GO:0016787">
    <property type="term" value="F:hydrolase activity"/>
    <property type="evidence" value="ECO:0007669"/>
    <property type="project" value="UniProtKB-KW"/>
</dbReference>
<organism evidence="8 9">
    <name type="scientific">Oncorhynchus kisutch</name>
    <name type="common">Coho salmon</name>
    <name type="synonym">Salmo kisutch</name>
    <dbReference type="NCBI Taxonomy" id="8019"/>
    <lineage>
        <taxon>Eukaryota</taxon>
        <taxon>Metazoa</taxon>
        <taxon>Chordata</taxon>
        <taxon>Craniata</taxon>
        <taxon>Vertebrata</taxon>
        <taxon>Euteleostomi</taxon>
        <taxon>Actinopterygii</taxon>
        <taxon>Neopterygii</taxon>
        <taxon>Teleostei</taxon>
        <taxon>Protacanthopterygii</taxon>
        <taxon>Salmoniformes</taxon>
        <taxon>Salmonidae</taxon>
        <taxon>Salmoninae</taxon>
        <taxon>Oncorhynchus</taxon>
    </lineage>
</organism>
<dbReference type="AlphaFoldDB" id="A0A8C7DZ80"/>
<dbReference type="GeneTree" id="ENSGT00940000155606"/>
<dbReference type="Gene3D" id="3.40.50.300">
    <property type="entry name" value="P-loop containing nucleotide triphosphate hydrolases"/>
    <property type="match status" value="2"/>
</dbReference>
<dbReference type="InterPro" id="IPR027417">
    <property type="entry name" value="P-loop_NTPase"/>
</dbReference>
<dbReference type="GO" id="GO:0005524">
    <property type="term" value="F:ATP binding"/>
    <property type="evidence" value="ECO:0007669"/>
    <property type="project" value="UniProtKB-KW"/>
</dbReference>
<dbReference type="InterPro" id="IPR011545">
    <property type="entry name" value="DEAD/DEAH_box_helicase_dom"/>
</dbReference>
<evidence type="ECO:0000256" key="5">
    <source>
        <dbReference type="ARBA" id="ARBA00022840"/>
    </source>
</evidence>
<feature type="domain" description="Helicase ATP-binding" evidence="6">
    <location>
        <begin position="63"/>
        <end position="223"/>
    </location>
</feature>
<dbReference type="GO" id="GO:0003676">
    <property type="term" value="F:nucleic acid binding"/>
    <property type="evidence" value="ECO:0007669"/>
    <property type="project" value="InterPro"/>
</dbReference>
<dbReference type="Proteomes" id="UP000694557">
    <property type="component" value="Unassembled WGS sequence"/>
</dbReference>
<reference evidence="8" key="1">
    <citation type="submission" date="2025-08" db="UniProtKB">
        <authorList>
            <consortium name="Ensembl"/>
        </authorList>
    </citation>
    <scope>IDENTIFICATION</scope>
</reference>
<dbReference type="SUPFAM" id="SSF52540">
    <property type="entry name" value="P-loop containing nucleoside triphosphate hydrolases"/>
    <property type="match status" value="2"/>
</dbReference>
<dbReference type="InterPro" id="IPR001650">
    <property type="entry name" value="Helicase_C-like"/>
</dbReference>
<accession>A0A8C7DZ80</accession>
<dbReference type="Pfam" id="PF00270">
    <property type="entry name" value="DEAD"/>
    <property type="match status" value="1"/>
</dbReference>
<keyword evidence="5" id="KW-0067">ATP-binding</keyword>
<dbReference type="SMART" id="SM00490">
    <property type="entry name" value="HELICc"/>
    <property type="match status" value="1"/>
</dbReference>
<evidence type="ECO:0000256" key="3">
    <source>
        <dbReference type="ARBA" id="ARBA00022801"/>
    </source>
</evidence>
<dbReference type="PANTHER" id="PTHR47958">
    <property type="entry name" value="ATP-DEPENDENT RNA HELICASE DBP3"/>
    <property type="match status" value="1"/>
</dbReference>
<proteinExistence type="predicted"/>
<dbReference type="Pfam" id="PF00271">
    <property type="entry name" value="Helicase_C"/>
    <property type="match status" value="1"/>
</dbReference>
<reference evidence="8" key="2">
    <citation type="submission" date="2025-09" db="UniProtKB">
        <authorList>
            <consortium name="Ensembl"/>
        </authorList>
    </citation>
    <scope>IDENTIFICATION</scope>
</reference>
<evidence type="ECO:0000259" key="7">
    <source>
        <dbReference type="PROSITE" id="PS51194"/>
    </source>
</evidence>
<keyword evidence="9" id="KW-1185">Reference proteome</keyword>
<dbReference type="SMART" id="SM00487">
    <property type="entry name" value="DEXDc"/>
    <property type="match status" value="1"/>
</dbReference>
<dbReference type="Ensembl" id="ENSOKIT00005024100.1">
    <property type="protein sequence ID" value="ENSOKIP00005022694.1"/>
    <property type="gene ID" value="ENSOKIG00005009958.1"/>
</dbReference>
<dbReference type="InterPro" id="IPR014001">
    <property type="entry name" value="Helicase_ATP-bd"/>
</dbReference>
<sequence length="447" mass="49953">WDDRHWSQKKLEEMVDRDWRIFREDYSITTKGGKIPHPIRNWKEYNLPPHIVEDPTPIQRQAIPIGLQNRDIIGVAETGSGKTAAYLIPLLATSPDSDQGPYAVILALTRELPQQIEEETLKFGKPLGICTVAVIGGISREDQGCEIVIATPGRLIDVVENRYLVLGRCTYVVLEEADPMIDMGFEPDVQNILEYIPTVMFTATMPAAVERLARNYLHRPAVVYIGSAGKPHERVEQKVLKRLLEVLARGFEPPIIIFVNQKKGVDVLAKSLEKMGYNACTLHGGKGQEQREFALSNLKAGAKDILGATDVAGRGIDIHDVSMVLNCDMAKNIEGKTTTRTFDPGVTHLSGFCYVIATLHRLPLHPHIITPSPCFTVGTTHAEIIRSPTLRLTKTRRLEPKISNLDLSDRRTDFHRSNVHCLCFLAQASMFFLLVSFSSRFFAAIQP</sequence>
<evidence type="ECO:0000313" key="9">
    <source>
        <dbReference type="Proteomes" id="UP000694557"/>
    </source>
</evidence>
<evidence type="ECO:0000256" key="4">
    <source>
        <dbReference type="ARBA" id="ARBA00022806"/>
    </source>
</evidence>
<evidence type="ECO:0000256" key="2">
    <source>
        <dbReference type="ARBA" id="ARBA00022741"/>
    </source>
</evidence>
<dbReference type="GO" id="GO:0003724">
    <property type="term" value="F:RNA helicase activity"/>
    <property type="evidence" value="ECO:0007669"/>
    <property type="project" value="UniProtKB-EC"/>
</dbReference>
<dbReference type="EC" id="3.6.4.13" evidence="1"/>
<dbReference type="CDD" id="cd18787">
    <property type="entry name" value="SF2_C_DEAD"/>
    <property type="match status" value="1"/>
</dbReference>
<evidence type="ECO:0000259" key="6">
    <source>
        <dbReference type="PROSITE" id="PS51192"/>
    </source>
</evidence>
<dbReference type="PROSITE" id="PS51192">
    <property type="entry name" value="HELICASE_ATP_BIND_1"/>
    <property type="match status" value="1"/>
</dbReference>
<keyword evidence="3" id="KW-0378">Hydrolase</keyword>
<name>A0A8C7DZ80_ONCKI</name>
<protein>
    <recommendedName>
        <fullName evidence="1">RNA helicase</fullName>
        <ecNumber evidence="1">3.6.4.13</ecNumber>
    </recommendedName>
</protein>